<gene>
    <name evidence="2" type="ORF">B296_00014249</name>
</gene>
<comment type="caution">
    <text evidence="2">The sequence shown here is derived from an EMBL/GenBank/DDBJ whole genome shotgun (WGS) entry which is preliminary data.</text>
</comment>
<evidence type="ECO:0000256" key="1">
    <source>
        <dbReference type="SAM" id="MobiDB-lite"/>
    </source>
</evidence>
<evidence type="ECO:0000313" key="3">
    <source>
        <dbReference type="Proteomes" id="UP000287651"/>
    </source>
</evidence>
<feature type="region of interest" description="Disordered" evidence="1">
    <location>
        <begin position="1"/>
        <end position="31"/>
    </location>
</feature>
<organism evidence="2 3">
    <name type="scientific">Ensete ventricosum</name>
    <name type="common">Abyssinian banana</name>
    <name type="synonym">Musa ensete</name>
    <dbReference type="NCBI Taxonomy" id="4639"/>
    <lineage>
        <taxon>Eukaryota</taxon>
        <taxon>Viridiplantae</taxon>
        <taxon>Streptophyta</taxon>
        <taxon>Embryophyta</taxon>
        <taxon>Tracheophyta</taxon>
        <taxon>Spermatophyta</taxon>
        <taxon>Magnoliopsida</taxon>
        <taxon>Liliopsida</taxon>
        <taxon>Zingiberales</taxon>
        <taxon>Musaceae</taxon>
        <taxon>Ensete</taxon>
    </lineage>
</organism>
<sequence>MTTPKKVTPLETPRGEGSSKRRSMVVSLPQSMRGTSTELGFILKTNPLEIEEDPYATLSDDDIVRMEVEVPFNDSDPPIA</sequence>
<dbReference type="Proteomes" id="UP000287651">
    <property type="component" value="Unassembled WGS sequence"/>
</dbReference>
<dbReference type="EMBL" id="AMZH03003273">
    <property type="protein sequence ID" value="RRT72854.1"/>
    <property type="molecule type" value="Genomic_DNA"/>
</dbReference>
<accession>A0A427A9F4</accession>
<proteinExistence type="predicted"/>
<reference evidence="2 3" key="1">
    <citation type="journal article" date="2014" name="Agronomy (Basel)">
        <title>A Draft Genome Sequence for Ensete ventricosum, the Drought-Tolerant Tree Against Hunger.</title>
        <authorList>
            <person name="Harrison J."/>
            <person name="Moore K.A."/>
            <person name="Paszkiewicz K."/>
            <person name="Jones T."/>
            <person name="Grant M."/>
            <person name="Ambacheew D."/>
            <person name="Muzemil S."/>
            <person name="Studholme D.J."/>
        </authorList>
    </citation>
    <scope>NUCLEOTIDE SEQUENCE [LARGE SCALE GENOMIC DNA]</scope>
</reference>
<protein>
    <submittedName>
        <fullName evidence="2">Uncharacterized protein</fullName>
    </submittedName>
</protein>
<name>A0A427A9F4_ENSVE</name>
<evidence type="ECO:0000313" key="2">
    <source>
        <dbReference type="EMBL" id="RRT72854.1"/>
    </source>
</evidence>
<dbReference type="AlphaFoldDB" id="A0A427A9F4"/>